<dbReference type="GO" id="GO:0032153">
    <property type="term" value="C:cell division site"/>
    <property type="evidence" value="ECO:0007669"/>
    <property type="project" value="TreeGrafter"/>
</dbReference>
<dbReference type="InterPro" id="IPR009571">
    <property type="entry name" value="SUR7/Rim9-like_fungi"/>
</dbReference>
<accession>A0A286UXA8</accession>
<evidence type="ECO:0000256" key="2">
    <source>
        <dbReference type="ARBA" id="ARBA00022692"/>
    </source>
</evidence>
<keyword evidence="3 5" id="KW-1133">Transmembrane helix</keyword>
<dbReference type="GO" id="GO:0035838">
    <property type="term" value="C:growing cell tip"/>
    <property type="evidence" value="ECO:0007669"/>
    <property type="project" value="TreeGrafter"/>
</dbReference>
<feature type="transmembrane region" description="Helical" evidence="5">
    <location>
        <begin position="103"/>
        <end position="126"/>
    </location>
</feature>
<gene>
    <name evidence="6" type="ORF">PNOK_0124000</name>
</gene>
<evidence type="ECO:0000313" key="6">
    <source>
        <dbReference type="EMBL" id="PAV24172.1"/>
    </source>
</evidence>
<proteinExistence type="predicted"/>
<feature type="transmembrane region" description="Helical" evidence="5">
    <location>
        <begin position="132"/>
        <end position="162"/>
    </location>
</feature>
<comment type="caution">
    <text evidence="6">The sequence shown here is derived from an EMBL/GenBank/DDBJ whole genome shotgun (WGS) entry which is preliminary data.</text>
</comment>
<dbReference type="EMBL" id="NBII01000001">
    <property type="protein sequence ID" value="PAV24172.1"/>
    <property type="molecule type" value="Genomic_DNA"/>
</dbReference>
<evidence type="ECO:0000256" key="1">
    <source>
        <dbReference type="ARBA" id="ARBA00004141"/>
    </source>
</evidence>
<evidence type="ECO:0000256" key="4">
    <source>
        <dbReference type="ARBA" id="ARBA00023136"/>
    </source>
</evidence>
<comment type="subcellular location">
    <subcellularLocation>
        <location evidence="1">Membrane</location>
        <topology evidence="1">Multi-pass membrane protein</topology>
    </subcellularLocation>
</comment>
<dbReference type="OrthoDB" id="3881at2759"/>
<name>A0A286UXA8_9AGAM</name>
<dbReference type="STRING" id="2282107.A0A286UXA8"/>
<keyword evidence="4 5" id="KW-0472">Membrane</keyword>
<feature type="transmembrane region" description="Helical" evidence="5">
    <location>
        <begin position="183"/>
        <end position="205"/>
    </location>
</feature>
<protein>
    <submittedName>
        <fullName evidence="6">SUR7 family</fullName>
    </submittedName>
</protein>
<dbReference type="GO" id="GO:0005886">
    <property type="term" value="C:plasma membrane"/>
    <property type="evidence" value="ECO:0007669"/>
    <property type="project" value="InterPro"/>
</dbReference>
<dbReference type="InterPro" id="IPR051380">
    <property type="entry name" value="pH-response_reg_palI/RIM9"/>
</dbReference>
<reference evidence="6 7" key="1">
    <citation type="journal article" date="2017" name="Mol. Ecol.">
        <title>Comparative and population genomic landscape of Phellinus noxius: A hypervariable fungus causing root rot in trees.</title>
        <authorList>
            <person name="Chung C.L."/>
            <person name="Lee T.J."/>
            <person name="Akiba M."/>
            <person name="Lee H.H."/>
            <person name="Kuo T.H."/>
            <person name="Liu D."/>
            <person name="Ke H.M."/>
            <person name="Yokoi T."/>
            <person name="Roa M.B."/>
            <person name="Lu M.J."/>
            <person name="Chang Y.Y."/>
            <person name="Ann P.J."/>
            <person name="Tsai J.N."/>
            <person name="Chen C.Y."/>
            <person name="Tzean S.S."/>
            <person name="Ota Y."/>
            <person name="Hattori T."/>
            <person name="Sahashi N."/>
            <person name="Liou R.F."/>
            <person name="Kikuchi T."/>
            <person name="Tsai I.J."/>
        </authorList>
    </citation>
    <scope>NUCLEOTIDE SEQUENCE [LARGE SCALE GENOMIC DNA]</scope>
    <source>
        <strain evidence="6 7">FFPRI411160</strain>
    </source>
</reference>
<dbReference type="PANTHER" id="PTHR28013">
    <property type="entry name" value="PROTEIN DCV1-RELATED"/>
    <property type="match status" value="1"/>
</dbReference>
<dbReference type="Proteomes" id="UP000217199">
    <property type="component" value="Unassembled WGS sequence"/>
</dbReference>
<evidence type="ECO:0000313" key="7">
    <source>
        <dbReference type="Proteomes" id="UP000217199"/>
    </source>
</evidence>
<dbReference type="AlphaFoldDB" id="A0A286UXA8"/>
<sequence>MADTYIEKAMHTRLLVALSLPIIKPIYLLSLEAVTASNFIPTSVATEIRFGVWGICATSDLNEPTLFSNPGDCTSPRLGYSLPSAFLAVTGQEELITIILKGLTVVLILHPICAGLSFIALVPAIIAFIHGFAILALVLTVLSAIIATVSTAADIAIVRVAMDRLTPLLTDNGLNFRLVWGNAPWMSLVATILLWLVVIALSATLCGCCGVSQKLWTRTDKKGNAPNGIRKSDGMA</sequence>
<evidence type="ECO:0000256" key="3">
    <source>
        <dbReference type="ARBA" id="ARBA00022989"/>
    </source>
</evidence>
<dbReference type="Pfam" id="PF06687">
    <property type="entry name" value="SUR7"/>
    <property type="match status" value="1"/>
</dbReference>
<keyword evidence="2 5" id="KW-0812">Transmembrane</keyword>
<dbReference type="InParanoid" id="A0A286UXA8"/>
<dbReference type="PANTHER" id="PTHR28013:SF3">
    <property type="entry name" value="PROTEIN DCV1-RELATED"/>
    <property type="match status" value="1"/>
</dbReference>
<evidence type="ECO:0000256" key="5">
    <source>
        <dbReference type="SAM" id="Phobius"/>
    </source>
</evidence>
<organism evidence="6 7">
    <name type="scientific">Pyrrhoderma noxium</name>
    <dbReference type="NCBI Taxonomy" id="2282107"/>
    <lineage>
        <taxon>Eukaryota</taxon>
        <taxon>Fungi</taxon>
        <taxon>Dikarya</taxon>
        <taxon>Basidiomycota</taxon>
        <taxon>Agaricomycotina</taxon>
        <taxon>Agaricomycetes</taxon>
        <taxon>Hymenochaetales</taxon>
        <taxon>Hymenochaetaceae</taxon>
        <taxon>Pyrrhoderma</taxon>
    </lineage>
</organism>
<keyword evidence="7" id="KW-1185">Reference proteome</keyword>